<feature type="transmembrane region" description="Helical" evidence="1">
    <location>
        <begin position="119"/>
        <end position="143"/>
    </location>
</feature>
<feature type="transmembrane region" description="Helical" evidence="1">
    <location>
        <begin position="392"/>
        <end position="411"/>
    </location>
</feature>
<keyword evidence="1" id="KW-1133">Transmembrane helix</keyword>
<evidence type="ECO:0000313" key="3">
    <source>
        <dbReference type="Proteomes" id="UP000326344"/>
    </source>
</evidence>
<feature type="transmembrane region" description="Helical" evidence="1">
    <location>
        <begin position="79"/>
        <end position="98"/>
    </location>
</feature>
<dbReference type="EMBL" id="VTWS01000006">
    <property type="protein sequence ID" value="KAA9349461.1"/>
    <property type="molecule type" value="Genomic_DNA"/>
</dbReference>
<keyword evidence="1" id="KW-0812">Transmembrane</keyword>
<proteinExistence type="predicted"/>
<dbReference type="NCBIfam" id="TIGR04370">
    <property type="entry name" value="glyco_rpt_poly"/>
    <property type="match status" value="1"/>
</dbReference>
<evidence type="ECO:0000313" key="2">
    <source>
        <dbReference type="EMBL" id="KAA9349461.1"/>
    </source>
</evidence>
<dbReference type="Proteomes" id="UP000326344">
    <property type="component" value="Unassembled WGS sequence"/>
</dbReference>
<accession>A0A5N1JAF8</accession>
<feature type="transmembrane region" description="Helical" evidence="1">
    <location>
        <begin position="233"/>
        <end position="252"/>
    </location>
</feature>
<evidence type="ECO:0000256" key="1">
    <source>
        <dbReference type="SAM" id="Phobius"/>
    </source>
</evidence>
<feature type="transmembrane region" description="Helical" evidence="1">
    <location>
        <begin position="189"/>
        <end position="221"/>
    </location>
</feature>
<feature type="transmembrane region" description="Helical" evidence="1">
    <location>
        <begin position="163"/>
        <end position="182"/>
    </location>
</feature>
<reference evidence="2 3" key="1">
    <citation type="submission" date="2019-09" db="EMBL/GenBank/DDBJ databases">
        <title>Genome Sequence of Larkinella sp MA1.</title>
        <authorList>
            <person name="Srinivasan S."/>
        </authorList>
    </citation>
    <scope>NUCLEOTIDE SEQUENCE [LARGE SCALE GENOMIC DNA]</scope>
    <source>
        <strain evidence="2 3">MA1</strain>
    </source>
</reference>
<gene>
    <name evidence="2" type="ORF">F0P93_24075</name>
</gene>
<protein>
    <submittedName>
        <fullName evidence="2">Oligosaccharide repeat unit polymerase</fullName>
    </submittedName>
</protein>
<comment type="caution">
    <text evidence="2">The sequence shown here is derived from an EMBL/GenBank/DDBJ whole genome shotgun (WGS) entry which is preliminary data.</text>
</comment>
<keyword evidence="3" id="KW-1185">Reference proteome</keyword>
<feature type="transmembrane region" description="Helical" evidence="1">
    <location>
        <begin position="356"/>
        <end position="380"/>
    </location>
</feature>
<sequence length="440" mass="50856">MIWVYALTSLAVLVVGFNKARHLGSSQMIPFRISVTLLIIYCVLTPVYFYSTGRKTIVGDQGLFMFTGKDISGYYEKGMLFHLIANVFFVFGFAWKRYSNSIEKFEIAPMQYAVLRRKVIWLYGFFFSIVLIDLMFSGINPLALLTGVSDEEIFGNENSTRSFYFRNCADCVVSTLIMYAFLRGKTWKLALLIIPAFVLFAIMGFRYRMIITLLGIILVSIVNSSSAFNIRKWLVIGTSVMYFIFFITYNRWNFIAGQFSELTYDPSEFNYELFFDQTHQSLNDYNLIRYYEENRELKHDYGLTMFGYIFIKAVPKFVFKNGEKPYPPPALAIVNDSLEFPPSWPKTGETTMHYGGFYGAFGWFGAMIMPFLLGLFIHYFSSKNPSVNPVGFLNQIVISLALFMFISRGYLPQFLDNFVYLSLPVWLLSKSIKKACHTIY</sequence>
<keyword evidence="1" id="KW-0472">Membrane</keyword>
<name>A0A5N1JAF8_9BACT</name>
<dbReference type="AlphaFoldDB" id="A0A5N1JAF8"/>
<feature type="transmembrane region" description="Helical" evidence="1">
    <location>
        <begin position="29"/>
        <end position="50"/>
    </location>
</feature>
<organism evidence="2 3">
    <name type="scientific">Larkinella humicola</name>
    <dbReference type="NCBI Taxonomy" id="2607654"/>
    <lineage>
        <taxon>Bacteria</taxon>
        <taxon>Pseudomonadati</taxon>
        <taxon>Bacteroidota</taxon>
        <taxon>Cytophagia</taxon>
        <taxon>Cytophagales</taxon>
        <taxon>Spirosomataceae</taxon>
        <taxon>Larkinella</taxon>
    </lineage>
</organism>